<gene>
    <name evidence="1" type="ORF">KLLA0_A05566g</name>
</gene>
<dbReference type="Proteomes" id="UP000000598">
    <property type="component" value="Chromosome A"/>
</dbReference>
<protein>
    <submittedName>
        <fullName evidence="1">KLLA0A05566p</fullName>
    </submittedName>
</protein>
<organism evidence="1 2">
    <name type="scientific">Kluyveromyces lactis (strain ATCC 8585 / CBS 2359 / DSM 70799 / NBRC 1267 / NRRL Y-1140 / WM37)</name>
    <name type="common">Yeast</name>
    <name type="synonym">Candida sphaerica</name>
    <dbReference type="NCBI Taxonomy" id="284590"/>
    <lineage>
        <taxon>Eukaryota</taxon>
        <taxon>Fungi</taxon>
        <taxon>Dikarya</taxon>
        <taxon>Ascomycota</taxon>
        <taxon>Saccharomycotina</taxon>
        <taxon>Saccharomycetes</taxon>
        <taxon>Saccharomycetales</taxon>
        <taxon>Saccharomycetaceae</taxon>
        <taxon>Kluyveromyces</taxon>
    </lineage>
</organism>
<dbReference type="KEGG" id="kla:KLLA0_A05566g"/>
<dbReference type="InParanoid" id="Q6CXU3"/>
<accession>Q6CXU3</accession>
<evidence type="ECO:0000313" key="1">
    <source>
        <dbReference type="EMBL" id="CAH02834.1"/>
    </source>
</evidence>
<proteinExistence type="predicted"/>
<name>Q6CXU3_KLULA</name>
<sequence length="83" mass="8854">MFANYSAKVSRTVTKAIPSVATIASVSIPSKVATTKANTALFNAGNSFKSFKEYREVATKYGPLSAKLAIKRQLAYPNGAPQL</sequence>
<dbReference type="PaxDb" id="284590-Q6CXU3"/>
<dbReference type="HOGENOM" id="CLU_2542890_0_0_1"/>
<evidence type="ECO:0000313" key="2">
    <source>
        <dbReference type="Proteomes" id="UP000000598"/>
    </source>
</evidence>
<dbReference type="EMBL" id="CR382121">
    <property type="protein sequence ID" value="CAH02834.1"/>
    <property type="molecule type" value="Genomic_DNA"/>
</dbReference>
<dbReference type="AlphaFoldDB" id="Q6CXU3"/>
<reference evidence="1 2" key="1">
    <citation type="journal article" date="2004" name="Nature">
        <title>Genome evolution in yeasts.</title>
        <authorList>
            <consortium name="Genolevures"/>
            <person name="Dujon B."/>
            <person name="Sherman D."/>
            <person name="Fischer G."/>
            <person name="Durrens P."/>
            <person name="Casaregola S."/>
            <person name="Lafontaine I."/>
            <person name="de Montigny J."/>
            <person name="Marck C."/>
            <person name="Neuveglise C."/>
            <person name="Talla E."/>
            <person name="Goffard N."/>
            <person name="Frangeul L."/>
            <person name="Aigle M."/>
            <person name="Anthouard V."/>
            <person name="Babour A."/>
            <person name="Barbe V."/>
            <person name="Barnay S."/>
            <person name="Blanchin S."/>
            <person name="Beckerich J.M."/>
            <person name="Beyne E."/>
            <person name="Bleykasten C."/>
            <person name="Boisrame A."/>
            <person name="Boyer J."/>
            <person name="Cattolico L."/>
            <person name="Confanioleri F."/>
            <person name="de Daruvar A."/>
            <person name="Despons L."/>
            <person name="Fabre E."/>
            <person name="Fairhead C."/>
            <person name="Ferry-Dumazet H."/>
            <person name="Groppi A."/>
            <person name="Hantraye F."/>
            <person name="Hennequin C."/>
            <person name="Jauniaux N."/>
            <person name="Joyet P."/>
            <person name="Kachouri R."/>
            <person name="Kerrest A."/>
            <person name="Koszul R."/>
            <person name="Lemaire M."/>
            <person name="Lesur I."/>
            <person name="Ma L."/>
            <person name="Muller H."/>
            <person name="Nicaud J.M."/>
            <person name="Nikolski M."/>
            <person name="Oztas S."/>
            <person name="Ozier-Kalogeropoulos O."/>
            <person name="Pellenz S."/>
            <person name="Potier S."/>
            <person name="Richard G.F."/>
            <person name="Straub M.L."/>
            <person name="Suleau A."/>
            <person name="Swennene D."/>
            <person name="Tekaia F."/>
            <person name="Wesolowski-Louvel M."/>
            <person name="Westhof E."/>
            <person name="Wirth B."/>
            <person name="Zeniou-Meyer M."/>
            <person name="Zivanovic I."/>
            <person name="Bolotin-Fukuhara M."/>
            <person name="Thierry A."/>
            <person name="Bouchier C."/>
            <person name="Caudron B."/>
            <person name="Scarpelli C."/>
            <person name="Gaillardin C."/>
            <person name="Weissenbach J."/>
            <person name="Wincker P."/>
            <person name="Souciet J.L."/>
        </authorList>
    </citation>
    <scope>NUCLEOTIDE SEQUENCE [LARGE SCALE GENOMIC DNA]</scope>
    <source>
        <strain evidence="2">ATCC 8585 / CBS 2359 / DSM 70799 / NBRC 1267 / NRRL Y-1140 / WM37</strain>
    </source>
</reference>
<keyword evidence="2" id="KW-1185">Reference proteome</keyword>